<dbReference type="Gene3D" id="1.25.40.20">
    <property type="entry name" value="Ankyrin repeat-containing domain"/>
    <property type="match status" value="3"/>
</dbReference>
<feature type="transmembrane region" description="Helical" evidence="4">
    <location>
        <begin position="895"/>
        <end position="917"/>
    </location>
</feature>
<dbReference type="PROSITE" id="PS50088">
    <property type="entry name" value="ANK_REPEAT"/>
    <property type="match status" value="4"/>
</dbReference>
<dbReference type="PROSITE" id="PS50297">
    <property type="entry name" value="ANK_REP_REGION"/>
    <property type="match status" value="4"/>
</dbReference>
<dbReference type="PANTHER" id="PTHR24171">
    <property type="entry name" value="ANKYRIN REPEAT DOMAIN-CONTAINING PROTEIN 39-RELATED"/>
    <property type="match status" value="1"/>
</dbReference>
<keyword evidence="2 3" id="KW-0040">ANK repeat</keyword>
<comment type="caution">
    <text evidence="6">The sequence shown here is derived from an EMBL/GenBank/DDBJ whole genome shotgun (WGS) entry which is preliminary data.</text>
</comment>
<gene>
    <name evidence="6" type="ORF">ACHHYP_09231</name>
</gene>
<evidence type="ECO:0000256" key="2">
    <source>
        <dbReference type="ARBA" id="ARBA00023043"/>
    </source>
</evidence>
<keyword evidence="4" id="KW-0812">Transmembrane</keyword>
<dbReference type="SUPFAM" id="SSF48403">
    <property type="entry name" value="Ankyrin repeat"/>
    <property type="match status" value="1"/>
</dbReference>
<evidence type="ECO:0000313" key="7">
    <source>
        <dbReference type="Proteomes" id="UP000243579"/>
    </source>
</evidence>
<keyword evidence="4" id="KW-1133">Transmembrane helix</keyword>
<dbReference type="InterPro" id="IPR036597">
    <property type="entry name" value="Fido-like_dom_sf"/>
</dbReference>
<evidence type="ECO:0000256" key="1">
    <source>
        <dbReference type="ARBA" id="ARBA00022737"/>
    </source>
</evidence>
<name>A0A1V9YNM1_ACHHY</name>
<dbReference type="PROSITE" id="PS51459">
    <property type="entry name" value="FIDO"/>
    <property type="match status" value="1"/>
</dbReference>
<dbReference type="PANTHER" id="PTHR24171:SF10">
    <property type="entry name" value="ANKYRIN REPEAT DOMAIN-CONTAINING PROTEIN 29-LIKE"/>
    <property type="match status" value="1"/>
</dbReference>
<dbReference type="OrthoDB" id="20872at2759"/>
<feature type="repeat" description="ANK" evidence="3">
    <location>
        <begin position="9"/>
        <end position="41"/>
    </location>
</feature>
<sequence length="986" mass="106788">MAEVPPMVRDTTALCWAAGSGDTGLLQQLIAQGADVNLADYDQRTPLHVAASDGKAEIVEFLLKAGADVHKKDRWGVTPLQCAKDPLVVAVLAQFVRFQPDASARPPLRRRSPTYLADLMTAARDALDPSAVFAAVHAGDTETLKRAWLDGVGVDVTDAFGRTALHVAVEAEQLDVIELLLSAGAKSDVADAAGRTPMSLAVDANAANIVDVLRRRHHPPPPSFPLDDHRVPLAFEAVKRGDLAYLRRLVPAFVPPDVQDYDARSLLHVASSEGRAVMCQYLVECGADVNALDRWGSSPLAEAAYFAHHDVARYLRAHHAVEHGHSVDDTLSQMDVVVLDAALEHVLRVVCRARWVLGEACVPVKDADNDGCALVLHTVWCRTSPTAATRYLPVKNPRDKAPSTLPPALARAWSHHATGGSRLDPITLFRKARGLMLVDPGQDHVGRVYSGQQPEWLGDIGHTPQSKFFFAPHARKAGLLAVMSVPMVAKLAVVAVLSWYSPESVSEDAVEVQRIQRLVKAVTALCALKQEAPTALSRYQYCFALESALTGAGELLYESVTADECTSRLSWALINAALVAVHDVVSLALHWRLFDAIDKLATSMSSEDHAAALNLLSSLVGLLAKGAFDDVLSPALLELEAADLAPPVDSKARLVQRLVYYLAYWAAVSPTEGDLFSKVHHLHDQLQRHMHPQPAVAVDVAVPLPPVANEPECILCKFNVPGHIHRGQMPPPPVVTAPPPEAPVVPSLFCRVPSPVLRELESLPRLLAEEYDRFGHKAQLRQGEVTPFSTSDVFDALGSSHGRAGSFGPQAPAATAGVVATLNLILADSSCLVSHAQLIQLHRAVLEAANETGGVVRDHAAVGYASERIYRVFLPAEEIETALTRYVETLNTTAFGHPLVAAYYAFAALVFYIHPFYDGNGRTARLLGNLVARKSGFPGIFRHVDKTIQLTPFLETAVHTIEMQEAVRRARQGRLAKGNKTTSTWF</sequence>
<dbReference type="InterPro" id="IPR029016">
    <property type="entry name" value="GAF-like_dom_sf"/>
</dbReference>
<keyword evidence="1" id="KW-0677">Repeat</keyword>
<dbReference type="Pfam" id="PF02661">
    <property type="entry name" value="Fic"/>
    <property type="match status" value="1"/>
</dbReference>
<dbReference type="Pfam" id="PF12796">
    <property type="entry name" value="Ank_2"/>
    <property type="match status" value="3"/>
</dbReference>
<proteinExistence type="predicted"/>
<protein>
    <recommendedName>
        <fullName evidence="5">Fido domain-containing protein</fullName>
    </recommendedName>
</protein>
<dbReference type="EMBL" id="JNBR01001452">
    <property type="protein sequence ID" value="OQR87290.1"/>
    <property type="molecule type" value="Genomic_DNA"/>
</dbReference>
<dbReference type="PRINTS" id="PR01415">
    <property type="entry name" value="ANKYRIN"/>
</dbReference>
<feature type="repeat" description="ANK" evidence="3">
    <location>
        <begin position="42"/>
        <end position="74"/>
    </location>
</feature>
<dbReference type="Proteomes" id="UP000243579">
    <property type="component" value="Unassembled WGS sequence"/>
</dbReference>
<dbReference type="Gene3D" id="1.10.3290.10">
    <property type="entry name" value="Fido-like domain"/>
    <property type="match status" value="1"/>
</dbReference>
<dbReference type="AlphaFoldDB" id="A0A1V9YNM1"/>
<dbReference type="InterPro" id="IPR036770">
    <property type="entry name" value="Ankyrin_rpt-contain_sf"/>
</dbReference>
<evidence type="ECO:0000313" key="6">
    <source>
        <dbReference type="EMBL" id="OQR87290.1"/>
    </source>
</evidence>
<dbReference type="InterPro" id="IPR003812">
    <property type="entry name" value="Fido"/>
</dbReference>
<dbReference type="Gene3D" id="3.30.450.40">
    <property type="match status" value="1"/>
</dbReference>
<organism evidence="6 7">
    <name type="scientific">Achlya hypogyna</name>
    <name type="common">Oomycete</name>
    <name type="synonym">Protoachlya hypogyna</name>
    <dbReference type="NCBI Taxonomy" id="1202772"/>
    <lineage>
        <taxon>Eukaryota</taxon>
        <taxon>Sar</taxon>
        <taxon>Stramenopiles</taxon>
        <taxon>Oomycota</taxon>
        <taxon>Saprolegniomycetes</taxon>
        <taxon>Saprolegniales</taxon>
        <taxon>Achlyaceae</taxon>
        <taxon>Achlya</taxon>
    </lineage>
</organism>
<feature type="repeat" description="ANK" evidence="3">
    <location>
        <begin position="160"/>
        <end position="192"/>
    </location>
</feature>
<feature type="domain" description="Fido" evidence="5">
    <location>
        <begin position="833"/>
        <end position="972"/>
    </location>
</feature>
<dbReference type="InterPro" id="IPR002110">
    <property type="entry name" value="Ankyrin_rpt"/>
</dbReference>
<dbReference type="SUPFAM" id="SSF140931">
    <property type="entry name" value="Fic-like"/>
    <property type="match status" value="1"/>
</dbReference>
<feature type="repeat" description="ANK" evidence="3">
    <location>
        <begin position="262"/>
        <end position="294"/>
    </location>
</feature>
<keyword evidence="4" id="KW-0472">Membrane</keyword>
<evidence type="ECO:0000259" key="5">
    <source>
        <dbReference type="PROSITE" id="PS51459"/>
    </source>
</evidence>
<accession>A0A1V9YNM1</accession>
<reference evidence="6 7" key="1">
    <citation type="journal article" date="2014" name="Genome Biol. Evol.">
        <title>The secreted proteins of Achlya hypogyna and Thraustotheca clavata identify the ancestral oomycete secretome and reveal gene acquisitions by horizontal gene transfer.</title>
        <authorList>
            <person name="Misner I."/>
            <person name="Blouin N."/>
            <person name="Leonard G."/>
            <person name="Richards T.A."/>
            <person name="Lane C.E."/>
        </authorList>
    </citation>
    <scope>NUCLEOTIDE SEQUENCE [LARGE SCALE GENOMIC DNA]</scope>
    <source>
        <strain evidence="6 7">ATCC 48635</strain>
    </source>
</reference>
<dbReference type="SMART" id="SM00248">
    <property type="entry name" value="ANK"/>
    <property type="match status" value="6"/>
</dbReference>
<evidence type="ECO:0000256" key="3">
    <source>
        <dbReference type="PROSITE-ProRule" id="PRU00023"/>
    </source>
</evidence>
<keyword evidence="7" id="KW-1185">Reference proteome</keyword>
<evidence type="ECO:0000256" key="4">
    <source>
        <dbReference type="SAM" id="Phobius"/>
    </source>
</evidence>